<dbReference type="GO" id="GO:0004518">
    <property type="term" value="F:nuclease activity"/>
    <property type="evidence" value="ECO:0007669"/>
    <property type="project" value="UniProtKB-KW"/>
</dbReference>
<organism evidence="9 10">
    <name type="scientific">Duganella vulcania</name>
    <dbReference type="NCBI Taxonomy" id="2692166"/>
    <lineage>
        <taxon>Bacteria</taxon>
        <taxon>Pseudomonadati</taxon>
        <taxon>Pseudomonadota</taxon>
        <taxon>Betaproteobacteria</taxon>
        <taxon>Burkholderiales</taxon>
        <taxon>Oxalobacteraceae</taxon>
        <taxon>Telluria group</taxon>
        <taxon>Duganella</taxon>
    </lineage>
</organism>
<evidence type="ECO:0000256" key="3">
    <source>
        <dbReference type="ARBA" id="ARBA00022722"/>
    </source>
</evidence>
<evidence type="ECO:0000256" key="2">
    <source>
        <dbReference type="ARBA" id="ARBA00022649"/>
    </source>
</evidence>
<proteinExistence type="inferred from homology"/>
<dbReference type="AlphaFoldDB" id="A0A845GW73"/>
<keyword evidence="2" id="KW-1277">Toxin-antitoxin system</keyword>
<accession>A0A845GW73</accession>
<dbReference type="Proteomes" id="UP000447355">
    <property type="component" value="Unassembled WGS sequence"/>
</dbReference>
<dbReference type="Gene3D" id="3.40.50.1010">
    <property type="entry name" value="5'-nuclease"/>
    <property type="match status" value="1"/>
</dbReference>
<feature type="domain" description="PIN" evidence="8">
    <location>
        <begin position="4"/>
        <end position="112"/>
    </location>
</feature>
<evidence type="ECO:0000313" key="9">
    <source>
        <dbReference type="EMBL" id="MYM98703.1"/>
    </source>
</evidence>
<comment type="cofactor">
    <cofactor evidence="1">
        <name>Mg(2+)</name>
        <dbReference type="ChEBI" id="CHEBI:18420"/>
    </cofactor>
</comment>
<evidence type="ECO:0000259" key="8">
    <source>
        <dbReference type="Pfam" id="PF01850"/>
    </source>
</evidence>
<keyword evidence="6" id="KW-0460">Magnesium</keyword>
<comment type="caution">
    <text evidence="9">The sequence shown here is derived from an EMBL/GenBank/DDBJ whole genome shotgun (WGS) entry which is preliminary data.</text>
</comment>
<reference evidence="9" key="1">
    <citation type="submission" date="2019-12" db="EMBL/GenBank/DDBJ databases">
        <title>Novel species isolated from a subtropical stream in China.</title>
        <authorList>
            <person name="Lu H."/>
        </authorList>
    </citation>
    <scope>NUCLEOTIDE SEQUENCE [LARGE SCALE GENOMIC DNA]</scope>
    <source>
        <strain evidence="9">FT81W</strain>
    </source>
</reference>
<dbReference type="RefSeq" id="WP_161087505.1">
    <property type="nucleotide sequence ID" value="NZ_WWCX01000141.1"/>
</dbReference>
<keyword evidence="5" id="KW-0378">Hydrolase</keyword>
<dbReference type="PANTHER" id="PTHR33653">
    <property type="entry name" value="RIBONUCLEASE VAPC2"/>
    <property type="match status" value="1"/>
</dbReference>
<name>A0A845GW73_9BURK</name>
<dbReference type="SUPFAM" id="SSF88723">
    <property type="entry name" value="PIN domain-like"/>
    <property type="match status" value="1"/>
</dbReference>
<evidence type="ECO:0000313" key="10">
    <source>
        <dbReference type="Proteomes" id="UP000447355"/>
    </source>
</evidence>
<dbReference type="InterPro" id="IPR050556">
    <property type="entry name" value="Type_II_TA_system_RNase"/>
</dbReference>
<evidence type="ECO:0000256" key="6">
    <source>
        <dbReference type="ARBA" id="ARBA00022842"/>
    </source>
</evidence>
<protein>
    <submittedName>
        <fullName evidence="9">PIN domain-containing protein</fullName>
    </submittedName>
</protein>
<comment type="similarity">
    <text evidence="7">Belongs to the PINc/VapC protein family.</text>
</comment>
<dbReference type="InterPro" id="IPR002716">
    <property type="entry name" value="PIN_dom"/>
</dbReference>
<gene>
    <name evidence="9" type="ORF">GTP90_33160</name>
</gene>
<evidence type="ECO:0000256" key="7">
    <source>
        <dbReference type="ARBA" id="ARBA00038093"/>
    </source>
</evidence>
<dbReference type="GO" id="GO:0046872">
    <property type="term" value="F:metal ion binding"/>
    <property type="evidence" value="ECO:0007669"/>
    <property type="project" value="UniProtKB-KW"/>
</dbReference>
<evidence type="ECO:0000256" key="4">
    <source>
        <dbReference type="ARBA" id="ARBA00022723"/>
    </source>
</evidence>
<dbReference type="EMBL" id="WWCX01000141">
    <property type="protein sequence ID" value="MYM98703.1"/>
    <property type="molecule type" value="Genomic_DNA"/>
</dbReference>
<evidence type="ECO:0000256" key="1">
    <source>
        <dbReference type="ARBA" id="ARBA00001946"/>
    </source>
</evidence>
<keyword evidence="4" id="KW-0479">Metal-binding</keyword>
<dbReference type="InterPro" id="IPR029060">
    <property type="entry name" value="PIN-like_dom_sf"/>
</dbReference>
<keyword evidence="3" id="KW-0540">Nuclease</keyword>
<dbReference type="Pfam" id="PF01850">
    <property type="entry name" value="PIN"/>
    <property type="match status" value="1"/>
</dbReference>
<dbReference type="PANTHER" id="PTHR33653:SF1">
    <property type="entry name" value="RIBONUCLEASE VAPC2"/>
    <property type="match status" value="1"/>
</dbReference>
<evidence type="ECO:0000256" key="5">
    <source>
        <dbReference type="ARBA" id="ARBA00022801"/>
    </source>
</evidence>
<dbReference type="GO" id="GO:0016787">
    <property type="term" value="F:hydrolase activity"/>
    <property type="evidence" value="ECO:0007669"/>
    <property type="project" value="UniProtKB-KW"/>
</dbReference>
<sequence>MALVLFDSNILIDALKGYPPAIEELEYWDDPAISAITWMEVMAGTRDDYDEVLDFLNSFGFEVIHTNQAIMIASMTIRRMSIQMGHKVALPDAIIMGTGVVRRATIVTRNKKDFFTPNVRIPYELKSINPAEFINVDPAPGVASSSTTVLGDDWFELFKQTISGPPQG</sequence>